<evidence type="ECO:0000313" key="2">
    <source>
        <dbReference type="EMBL" id="KRS15998.1"/>
    </source>
</evidence>
<accession>A0A0T5P520</accession>
<dbReference type="KEGG" id="rid:RIdsm_03825"/>
<evidence type="ECO:0000313" key="4">
    <source>
        <dbReference type="Proteomes" id="UP000051401"/>
    </source>
</evidence>
<dbReference type="OrthoDB" id="7961152at2"/>
<dbReference type="InterPro" id="IPR045601">
    <property type="entry name" value="DUF6455"/>
</dbReference>
<dbReference type="RefSeq" id="WP_057819143.1">
    <property type="nucleotide sequence ID" value="NZ_CAXRJZ010000026.1"/>
</dbReference>
<sequence>MPANLTYKRHADLVDRMANALGLDLEEKIMEGKLEIDTLGDAVLRCTGCTDPTACEGWLATVEGVAPEAPGMCRNVDLFELLKQGKHV</sequence>
<organism evidence="2 4">
    <name type="scientific">Roseovarius indicus</name>
    <dbReference type="NCBI Taxonomy" id="540747"/>
    <lineage>
        <taxon>Bacteria</taxon>
        <taxon>Pseudomonadati</taxon>
        <taxon>Pseudomonadota</taxon>
        <taxon>Alphaproteobacteria</taxon>
        <taxon>Rhodobacterales</taxon>
        <taxon>Roseobacteraceae</taxon>
        <taxon>Roseovarius</taxon>
    </lineage>
</organism>
<gene>
    <name evidence="3" type="ORF">RIdsm_03825</name>
    <name evidence="2" type="ORF">XM52_20770</name>
</gene>
<protein>
    <recommendedName>
        <fullName evidence="1">DUF6455 domain-containing protein</fullName>
    </recommendedName>
</protein>
<dbReference type="Proteomes" id="UP000051401">
    <property type="component" value="Unassembled WGS sequence"/>
</dbReference>
<dbReference type="STRING" id="540747.SAMN04488031_11374"/>
<dbReference type="EMBL" id="LAXI01000017">
    <property type="protein sequence ID" value="KRS15998.1"/>
    <property type="molecule type" value="Genomic_DNA"/>
</dbReference>
<feature type="domain" description="DUF6455" evidence="1">
    <location>
        <begin position="1"/>
        <end position="84"/>
    </location>
</feature>
<dbReference type="AlphaFoldDB" id="A0A0T5P520"/>
<dbReference type="Pfam" id="PF20056">
    <property type="entry name" value="DUF6455"/>
    <property type="match status" value="1"/>
</dbReference>
<dbReference type="Proteomes" id="UP000325785">
    <property type="component" value="Chromosome"/>
</dbReference>
<evidence type="ECO:0000313" key="5">
    <source>
        <dbReference type="Proteomes" id="UP000325785"/>
    </source>
</evidence>
<evidence type="ECO:0000259" key="1">
    <source>
        <dbReference type="Pfam" id="PF20056"/>
    </source>
</evidence>
<reference evidence="3 5" key="2">
    <citation type="submission" date="2018-08" db="EMBL/GenBank/DDBJ databases">
        <title>Genetic Globetrotter - A new plasmid hitch-hiking vast phylogenetic and geographic distances.</title>
        <authorList>
            <person name="Vollmers J."/>
            <person name="Petersen J."/>
        </authorList>
    </citation>
    <scope>NUCLEOTIDE SEQUENCE [LARGE SCALE GENOMIC DNA]</scope>
    <source>
        <strain evidence="3 5">DSM 26383</strain>
    </source>
</reference>
<name>A0A0T5P520_9RHOB</name>
<keyword evidence="4" id="KW-1185">Reference proteome</keyword>
<evidence type="ECO:0000313" key="3">
    <source>
        <dbReference type="EMBL" id="QEW28000.1"/>
    </source>
</evidence>
<reference evidence="2 4" key="1">
    <citation type="submission" date="2015-04" db="EMBL/GenBank/DDBJ databases">
        <title>The draft genome sequence of Roseovarius indicus B108T.</title>
        <authorList>
            <person name="Li G."/>
            <person name="Lai Q."/>
            <person name="Shao Z."/>
            <person name="Yan P."/>
        </authorList>
    </citation>
    <scope>NUCLEOTIDE SEQUENCE [LARGE SCALE GENOMIC DNA]</scope>
    <source>
        <strain evidence="2 4">B108</strain>
    </source>
</reference>
<proteinExistence type="predicted"/>
<dbReference type="EMBL" id="CP031598">
    <property type="protein sequence ID" value="QEW28000.1"/>
    <property type="molecule type" value="Genomic_DNA"/>
</dbReference>
<dbReference type="PATRIC" id="fig|540747.5.peg.1918"/>